<comment type="caution">
    <text evidence="1">The sequence shown here is derived from an EMBL/GenBank/DDBJ whole genome shotgun (WGS) entry which is preliminary data.</text>
</comment>
<reference evidence="1" key="1">
    <citation type="submission" date="2020-04" db="EMBL/GenBank/DDBJ databases">
        <authorList>
            <person name="Alioto T."/>
            <person name="Alioto T."/>
            <person name="Gomez Garrido J."/>
        </authorList>
    </citation>
    <scope>NUCLEOTIDE SEQUENCE</scope>
    <source>
        <strain evidence="1">A484AB</strain>
    </source>
</reference>
<organism evidence="1 2">
    <name type="scientific">Paramuricea clavata</name>
    <name type="common">Red gorgonian</name>
    <name type="synonym">Violescent sea-whip</name>
    <dbReference type="NCBI Taxonomy" id="317549"/>
    <lineage>
        <taxon>Eukaryota</taxon>
        <taxon>Metazoa</taxon>
        <taxon>Cnidaria</taxon>
        <taxon>Anthozoa</taxon>
        <taxon>Octocorallia</taxon>
        <taxon>Malacalcyonacea</taxon>
        <taxon>Plexauridae</taxon>
        <taxon>Paramuricea</taxon>
    </lineage>
</organism>
<accession>A0A7D9IQK7</accession>
<sequence length="104" mass="11440">MKGKAMMVRVSANYSKALMDNDSVPEKESHIRQMSVIELFARAGSTSILTNRPSLQVYAKTSTLISHDSIVVDDHDQGCSSLHVENNLPSGKTGFSRGFQILKE</sequence>
<evidence type="ECO:0000313" key="2">
    <source>
        <dbReference type="Proteomes" id="UP001152795"/>
    </source>
</evidence>
<gene>
    <name evidence="1" type="ORF">PACLA_8A048588</name>
</gene>
<feature type="non-terminal residue" evidence="1">
    <location>
        <position position="104"/>
    </location>
</feature>
<protein>
    <submittedName>
        <fullName evidence="1">Uncharacterized protein</fullName>
    </submittedName>
</protein>
<name>A0A7D9IQK7_PARCT</name>
<dbReference type="Proteomes" id="UP001152795">
    <property type="component" value="Unassembled WGS sequence"/>
</dbReference>
<dbReference type="AlphaFoldDB" id="A0A7D9IQK7"/>
<evidence type="ECO:0000313" key="1">
    <source>
        <dbReference type="EMBL" id="CAB4011523.1"/>
    </source>
</evidence>
<keyword evidence="2" id="KW-1185">Reference proteome</keyword>
<proteinExistence type="predicted"/>
<dbReference type="EMBL" id="CACRXK020007178">
    <property type="protein sequence ID" value="CAB4011523.1"/>
    <property type="molecule type" value="Genomic_DNA"/>
</dbReference>